<dbReference type="Proteomes" id="UP000236327">
    <property type="component" value="Unassembled WGS sequence"/>
</dbReference>
<dbReference type="PANTHER" id="PTHR30432">
    <property type="entry name" value="TRANSCRIPTIONAL REGULATOR MODE"/>
    <property type="match status" value="1"/>
</dbReference>
<keyword evidence="2" id="KW-1185">Reference proteome</keyword>
<dbReference type="RefSeq" id="WP_103094958.1">
    <property type="nucleotide sequence ID" value="NZ_LYMM01000022.1"/>
</dbReference>
<dbReference type="InterPro" id="IPR036388">
    <property type="entry name" value="WH-like_DNA-bd_sf"/>
</dbReference>
<dbReference type="Gene3D" id="1.10.10.10">
    <property type="entry name" value="Winged helix-like DNA-binding domain superfamily/Winged helix DNA-binding domain"/>
    <property type="match status" value="1"/>
</dbReference>
<dbReference type="AlphaFoldDB" id="A0A2K2G3Z3"/>
<dbReference type="PANTHER" id="PTHR30432:SF1">
    <property type="entry name" value="DNA-BINDING TRANSCRIPTIONAL DUAL REGULATOR MODE"/>
    <property type="match status" value="1"/>
</dbReference>
<evidence type="ECO:0000313" key="2">
    <source>
        <dbReference type="Proteomes" id="UP000236327"/>
    </source>
</evidence>
<dbReference type="InterPro" id="IPR036390">
    <property type="entry name" value="WH_DNA-bd_sf"/>
</dbReference>
<comment type="caution">
    <text evidence="1">The sequence shown here is derived from an EMBL/GenBank/DDBJ whole genome shotgun (WGS) entry which is preliminary data.</text>
</comment>
<proteinExistence type="predicted"/>
<dbReference type="InterPro" id="IPR051815">
    <property type="entry name" value="Molybdate_resp_trans_reg"/>
</dbReference>
<dbReference type="SUPFAM" id="SSF46785">
    <property type="entry name" value="Winged helix' DNA-binding domain"/>
    <property type="match status" value="1"/>
</dbReference>
<dbReference type="OrthoDB" id="9800709at2"/>
<gene>
    <name evidence="1" type="ORF">A8V01_14355</name>
</gene>
<name>A0A2K2G3Z3_9SPHN</name>
<protein>
    <submittedName>
        <fullName evidence="1">ModE family transcriptional regulator</fullName>
    </submittedName>
</protein>
<reference evidence="1 2" key="1">
    <citation type="submission" date="2016-05" db="EMBL/GenBank/DDBJ databases">
        <title>Complete genome sequence of Novosphingobium guangzhouense SA925(T).</title>
        <authorList>
            <person name="Sha S."/>
        </authorList>
    </citation>
    <scope>NUCLEOTIDE SEQUENCE [LARGE SCALE GENOMIC DNA]</scope>
    <source>
        <strain evidence="1 2">SA925</strain>
    </source>
</reference>
<dbReference type="EMBL" id="LYMM01000022">
    <property type="protein sequence ID" value="PNU05756.1"/>
    <property type="molecule type" value="Genomic_DNA"/>
</dbReference>
<organism evidence="1 2">
    <name type="scientific">Novosphingobium guangzhouense</name>
    <dbReference type="NCBI Taxonomy" id="1850347"/>
    <lineage>
        <taxon>Bacteria</taxon>
        <taxon>Pseudomonadati</taxon>
        <taxon>Pseudomonadota</taxon>
        <taxon>Alphaproteobacteria</taxon>
        <taxon>Sphingomonadales</taxon>
        <taxon>Sphingomonadaceae</taxon>
        <taxon>Novosphingobium</taxon>
    </lineage>
</organism>
<sequence length="126" mass="13595">MSDPARLKIKIQIHSGDEIAMGPGKADLLDAIRQHGSISAAGRAMSMSYRRAWLLVDVMNRCWDAPLVQTAPGRAATSGARLTELGEAVLAHYRALQDSIAQATRGPDYDVLAARLLAVPRTSQKD</sequence>
<accession>A0A2K2G3Z3</accession>
<evidence type="ECO:0000313" key="1">
    <source>
        <dbReference type="EMBL" id="PNU05756.1"/>
    </source>
</evidence>